<dbReference type="RefSeq" id="WP_227621746.1">
    <property type="nucleotide sequence ID" value="NZ_JAJEQL010000040.1"/>
</dbReference>
<evidence type="ECO:0000313" key="4">
    <source>
        <dbReference type="EMBL" id="MCC2200344.1"/>
    </source>
</evidence>
<dbReference type="Pfam" id="PF00535">
    <property type="entry name" value="Glycos_transf_2"/>
    <property type="match status" value="1"/>
</dbReference>
<feature type="domain" description="Glycosyltransferase 2-like" evidence="3">
    <location>
        <begin position="9"/>
        <end position="177"/>
    </location>
</feature>
<evidence type="ECO:0000259" key="3">
    <source>
        <dbReference type="Pfam" id="PF00535"/>
    </source>
</evidence>
<dbReference type="PANTHER" id="PTHR22916">
    <property type="entry name" value="GLYCOSYLTRANSFERASE"/>
    <property type="match status" value="1"/>
</dbReference>
<proteinExistence type="predicted"/>
<name>A0ABS8FAT3_9FIRM</name>
<dbReference type="InterPro" id="IPR029044">
    <property type="entry name" value="Nucleotide-diphossugar_trans"/>
</dbReference>
<reference evidence="4" key="1">
    <citation type="submission" date="2021-10" db="EMBL/GenBank/DDBJ databases">
        <title>Anaerobic single-cell dispensing facilitates the cultivation of human gut bacteria.</title>
        <authorList>
            <person name="Afrizal A."/>
        </authorList>
    </citation>
    <scope>NUCLEOTIDE SEQUENCE</scope>
    <source>
        <strain evidence="4">CLA-AA-H233</strain>
    </source>
</reference>
<dbReference type="Gene3D" id="3.90.550.10">
    <property type="entry name" value="Spore Coat Polysaccharide Biosynthesis Protein SpsA, Chain A"/>
    <property type="match status" value="1"/>
</dbReference>
<dbReference type="EC" id="2.4.-.-" evidence="4"/>
<dbReference type="CDD" id="cd00761">
    <property type="entry name" value="Glyco_tranf_GTA_type"/>
    <property type="match status" value="1"/>
</dbReference>
<evidence type="ECO:0000313" key="5">
    <source>
        <dbReference type="Proteomes" id="UP001430637"/>
    </source>
</evidence>
<accession>A0ABS8FAT3</accession>
<keyword evidence="5" id="KW-1185">Reference proteome</keyword>
<dbReference type="PANTHER" id="PTHR22916:SF51">
    <property type="entry name" value="GLYCOSYLTRANSFERASE EPSH-RELATED"/>
    <property type="match status" value="1"/>
</dbReference>
<comment type="caution">
    <text evidence="4">The sequence shown here is derived from an EMBL/GenBank/DDBJ whole genome shotgun (WGS) entry which is preliminary data.</text>
</comment>
<dbReference type="SUPFAM" id="SSF53448">
    <property type="entry name" value="Nucleotide-diphospho-sugar transferases"/>
    <property type="match status" value="1"/>
</dbReference>
<dbReference type="GO" id="GO:0016757">
    <property type="term" value="F:glycosyltransferase activity"/>
    <property type="evidence" value="ECO:0007669"/>
    <property type="project" value="UniProtKB-KW"/>
</dbReference>
<dbReference type="InterPro" id="IPR001173">
    <property type="entry name" value="Glyco_trans_2-like"/>
</dbReference>
<keyword evidence="2 4" id="KW-0808">Transferase</keyword>
<dbReference type="Proteomes" id="UP001430637">
    <property type="component" value="Unassembled WGS sequence"/>
</dbReference>
<evidence type="ECO:0000256" key="1">
    <source>
        <dbReference type="ARBA" id="ARBA00022676"/>
    </source>
</evidence>
<protein>
    <submittedName>
        <fullName evidence="4">Glycosyltransferase</fullName>
        <ecNumber evidence="4">2.4.-.-</ecNumber>
    </submittedName>
</protein>
<dbReference type="EMBL" id="JAJEQL010000040">
    <property type="protein sequence ID" value="MCC2200344.1"/>
    <property type="molecule type" value="Genomic_DNA"/>
</dbReference>
<keyword evidence="1 4" id="KW-0328">Glycosyltransferase</keyword>
<gene>
    <name evidence="4" type="ORF">LKD23_11380</name>
</gene>
<sequence>MEKNEPLISVIVPVYDVEKYLPKCLDSLLAQTWRNLEIIVVNDGSPDGSWDIMQDYAARDSRIRLRRQKNGGLSAARNAGLELARGEWIGFMDSDDYAAPEMYETLYRAATEHDAQMAVCSLAYVTPDGTPLPRTSPITKDEVLTGREALQRLSGPQNWYYVTVMNRLYRRSLFEDIRFPEGRLHEDEFTAHLFYWQCERIAMVKKGMYYYVQRSGSIMHTESVRNRVDGANGMMERADFAREHEMYILAFAACNGALGCIAFAKGSTPEERQALAQVTERVDRLIDRLLRVPGCRTEKAKVALFRLSPALYRLALKIRGGGRGTHRRL</sequence>
<evidence type="ECO:0000256" key="2">
    <source>
        <dbReference type="ARBA" id="ARBA00022679"/>
    </source>
</evidence>
<organism evidence="4 5">
    <name type="scientific">Faecalibacterium butyricigenerans</name>
    <dbReference type="NCBI Taxonomy" id="1851427"/>
    <lineage>
        <taxon>Bacteria</taxon>
        <taxon>Bacillati</taxon>
        <taxon>Bacillota</taxon>
        <taxon>Clostridia</taxon>
        <taxon>Eubacteriales</taxon>
        <taxon>Oscillospiraceae</taxon>
        <taxon>Faecalibacterium</taxon>
    </lineage>
</organism>